<feature type="region of interest" description="Disordered" evidence="5">
    <location>
        <begin position="71"/>
        <end position="124"/>
    </location>
</feature>
<evidence type="ECO:0000256" key="1">
    <source>
        <dbReference type="ARBA" id="ARBA00022490"/>
    </source>
</evidence>
<dbReference type="GO" id="GO:0016282">
    <property type="term" value="C:eukaryotic 43S preinitiation complex"/>
    <property type="evidence" value="ECO:0007669"/>
    <property type="project" value="UniProtKB-UniRule"/>
</dbReference>
<reference evidence="6 7" key="1">
    <citation type="journal article" date="2018" name="Elife">
        <title>Firefly genomes illuminate parallel origins of bioluminescence in beetles.</title>
        <authorList>
            <person name="Fallon T.R."/>
            <person name="Lower S.E."/>
            <person name="Chang C.H."/>
            <person name="Bessho-Uehara M."/>
            <person name="Martin G.J."/>
            <person name="Bewick A.J."/>
            <person name="Behringer M."/>
            <person name="Debat H.J."/>
            <person name="Wong I."/>
            <person name="Day J.C."/>
            <person name="Suvorov A."/>
            <person name="Silva C.J."/>
            <person name="Stanger-Hall K.F."/>
            <person name="Hall D.W."/>
            <person name="Schmitz R.J."/>
            <person name="Nelson D.R."/>
            <person name="Lewis S.M."/>
            <person name="Shigenobu S."/>
            <person name="Bybee S.M."/>
            <person name="Larracuente A.M."/>
            <person name="Oba Y."/>
            <person name="Weng J.K."/>
        </authorList>
    </citation>
    <scope>NUCLEOTIDE SEQUENCE [LARGE SCALE GENOMIC DNA]</scope>
    <source>
        <strain evidence="6">1611_PpyrPB1</strain>
        <tissue evidence="6">Whole body</tissue>
    </source>
</reference>
<dbReference type="OrthoDB" id="20381at2759"/>
<organism evidence="6 7">
    <name type="scientific">Photinus pyralis</name>
    <name type="common">Common eastern firefly</name>
    <name type="synonym">Lampyris pyralis</name>
    <dbReference type="NCBI Taxonomy" id="7054"/>
    <lineage>
        <taxon>Eukaryota</taxon>
        <taxon>Metazoa</taxon>
        <taxon>Ecdysozoa</taxon>
        <taxon>Arthropoda</taxon>
        <taxon>Hexapoda</taxon>
        <taxon>Insecta</taxon>
        <taxon>Pterygota</taxon>
        <taxon>Neoptera</taxon>
        <taxon>Endopterygota</taxon>
        <taxon>Coleoptera</taxon>
        <taxon>Polyphaga</taxon>
        <taxon>Elateriformia</taxon>
        <taxon>Elateroidea</taxon>
        <taxon>Lampyridae</taxon>
        <taxon>Lampyrinae</taxon>
        <taxon>Photinus</taxon>
    </lineage>
</organism>
<comment type="subunit">
    <text evidence="4">Component of the eukaryotic translation initiation factor 3 (eIF-3) complex.</text>
</comment>
<dbReference type="EMBL" id="VVIM01000001">
    <property type="protein sequence ID" value="KAB0803184.1"/>
    <property type="molecule type" value="Genomic_DNA"/>
</dbReference>
<dbReference type="PANTHER" id="PTHR21681:SF0">
    <property type="entry name" value="EUKARYOTIC TRANSLATION INITIATION FACTOR 3 SUBUNIT J"/>
    <property type="match status" value="1"/>
</dbReference>
<dbReference type="Pfam" id="PF08597">
    <property type="entry name" value="eIF3_subunit"/>
    <property type="match status" value="1"/>
</dbReference>
<sequence length="228" mass="26409">MEDWENEFVPRGGKDGVASNQWEGEDEDDDVKDNWEDEEEEKKAEDGAIIATEVKQKSRKKLQEIIAEKERAKKEELERRAQEQEEEEEEDVSPEEQLRREKESDLSLALETTFGGSNKGVEGQPTNKEEFLELAENLSKNLQQFTKNEEYPVFAENLVRGICATLNSFDLKKIKTTIDNMYLEKQKIEKGDKAKKNKGKGKAKLKMDGDNLNQYSAYVDDYDYDDFM</sequence>
<dbReference type="AlphaFoldDB" id="A0A5N4B0S1"/>
<comment type="similarity">
    <text evidence="4">Belongs to the eIF-3 subunit J family.</text>
</comment>
<dbReference type="PANTHER" id="PTHR21681">
    <property type="entry name" value="EUKARYOTIC TRANSLATION INITIATION FACTOR 3 SUBUNIT J"/>
    <property type="match status" value="1"/>
</dbReference>
<evidence type="ECO:0000313" key="6">
    <source>
        <dbReference type="EMBL" id="KAB0803184.1"/>
    </source>
</evidence>
<keyword evidence="1 4" id="KW-0963">Cytoplasm</keyword>
<dbReference type="InterPro" id="IPR013906">
    <property type="entry name" value="eIF3j"/>
</dbReference>
<dbReference type="FunCoup" id="A0A5N4B0S1">
    <property type="interactions" value="1564"/>
</dbReference>
<comment type="subcellular location">
    <subcellularLocation>
        <location evidence="4">Cytoplasm</location>
    </subcellularLocation>
</comment>
<protein>
    <recommendedName>
        <fullName evidence="4">Eukaryotic translation initiation factor 3 subunit J</fullName>
        <shortName evidence="4">eIF3j</shortName>
    </recommendedName>
</protein>
<evidence type="ECO:0000256" key="4">
    <source>
        <dbReference type="HAMAP-Rule" id="MF_03009"/>
    </source>
</evidence>
<dbReference type="Gene3D" id="1.10.246.60">
    <property type="entry name" value="Eukaryotic translation initiation factor 3 like domains"/>
    <property type="match status" value="1"/>
</dbReference>
<keyword evidence="2 4" id="KW-0396">Initiation factor</keyword>
<comment type="caution">
    <text evidence="6">The sequence shown here is derived from an EMBL/GenBank/DDBJ whole genome shotgun (WGS) entry which is preliminary data.</text>
</comment>
<accession>A0A5N4B0S1</accession>
<dbReference type="Proteomes" id="UP000327044">
    <property type="component" value="Unassembled WGS sequence"/>
</dbReference>
<gene>
    <name evidence="6" type="ORF">PPYR_00154</name>
</gene>
<dbReference type="GO" id="GO:0003743">
    <property type="term" value="F:translation initiation factor activity"/>
    <property type="evidence" value="ECO:0007669"/>
    <property type="project" value="UniProtKB-UniRule"/>
</dbReference>
<evidence type="ECO:0000256" key="2">
    <source>
        <dbReference type="ARBA" id="ARBA00022540"/>
    </source>
</evidence>
<evidence type="ECO:0000256" key="3">
    <source>
        <dbReference type="ARBA" id="ARBA00022917"/>
    </source>
</evidence>
<feature type="compositionally biased region" description="Basic and acidic residues" evidence="5">
    <location>
        <begin position="96"/>
        <end position="105"/>
    </location>
</feature>
<name>A0A5N4B0S1_PHOPY</name>
<feature type="region of interest" description="Disordered" evidence="5">
    <location>
        <begin position="1"/>
        <end position="59"/>
    </location>
</feature>
<keyword evidence="3 4" id="KW-0648">Protein biosynthesis</keyword>
<comment type="function">
    <text evidence="4">Component of the eukaryotic translation initiation factor 3 (eIF-3) complex, which is involved in protein synthesis of a specialized repertoire of mRNAs and, together with other initiation factors, stimulates binding of mRNA and methionyl-tRNAi to the 40S ribosome. The eIF-3 complex specifically targets and initiates translation of a subset of mRNAs involved in cell proliferation.</text>
</comment>
<evidence type="ECO:0000256" key="5">
    <source>
        <dbReference type="SAM" id="MobiDB-lite"/>
    </source>
</evidence>
<proteinExistence type="inferred from homology"/>
<feature type="compositionally biased region" description="Acidic residues" evidence="5">
    <location>
        <begin position="84"/>
        <end position="94"/>
    </location>
</feature>
<dbReference type="InParanoid" id="A0A5N4B0S1"/>
<evidence type="ECO:0000313" key="7">
    <source>
        <dbReference type="Proteomes" id="UP000327044"/>
    </source>
</evidence>
<dbReference type="GO" id="GO:0033290">
    <property type="term" value="C:eukaryotic 48S preinitiation complex"/>
    <property type="evidence" value="ECO:0007669"/>
    <property type="project" value="UniProtKB-UniRule"/>
</dbReference>
<feature type="compositionally biased region" description="Basic and acidic residues" evidence="5">
    <location>
        <begin position="71"/>
        <end position="83"/>
    </location>
</feature>
<dbReference type="GO" id="GO:0005852">
    <property type="term" value="C:eukaryotic translation initiation factor 3 complex"/>
    <property type="evidence" value="ECO:0007669"/>
    <property type="project" value="UniProtKB-UniRule"/>
</dbReference>
<dbReference type="HAMAP" id="MF_03009">
    <property type="entry name" value="eIF3j"/>
    <property type="match status" value="1"/>
</dbReference>
<dbReference type="InterPro" id="IPR023194">
    <property type="entry name" value="eIF3-like_dom_sf"/>
</dbReference>
<feature type="compositionally biased region" description="Acidic residues" evidence="5">
    <location>
        <begin position="23"/>
        <end position="40"/>
    </location>
</feature>
<keyword evidence="7" id="KW-1185">Reference proteome</keyword>
<dbReference type="GO" id="GO:0001732">
    <property type="term" value="P:formation of cytoplasmic translation initiation complex"/>
    <property type="evidence" value="ECO:0007669"/>
    <property type="project" value="UniProtKB-UniRule"/>
</dbReference>